<dbReference type="AlphaFoldDB" id="E8ZJT3"/>
<keyword evidence="2" id="KW-1185">Reference proteome</keyword>
<reference evidence="1 2" key="1">
    <citation type="journal article" date="2011" name="J. Bacteriol.">
        <title>Complete genome sequence of Mycoplasma haemofelis, a hemotropic mycoplasma.</title>
        <authorList>
            <person name="Barker E.N."/>
            <person name="Helps C.R."/>
            <person name="Peters I.R."/>
            <person name="Darby A.C."/>
            <person name="Radford A.D."/>
            <person name="Tasker S."/>
        </authorList>
    </citation>
    <scope>NUCLEOTIDE SEQUENCE [LARGE SCALE GENOMIC DNA]</scope>
    <source>
        <strain evidence="1 2">Langford 1</strain>
    </source>
</reference>
<organism evidence="1 2">
    <name type="scientific">Mycoplasma haemofelis (strain Langford 1)</name>
    <name type="common">Haemobartonella felis</name>
    <dbReference type="NCBI Taxonomy" id="941640"/>
    <lineage>
        <taxon>Bacteria</taxon>
        <taxon>Bacillati</taxon>
        <taxon>Mycoplasmatota</taxon>
        <taxon>Mollicutes</taxon>
        <taxon>Mycoplasmataceae</taxon>
        <taxon>Mycoplasma</taxon>
    </lineage>
</organism>
<evidence type="ECO:0000313" key="1">
    <source>
        <dbReference type="EMBL" id="CBY93404.1"/>
    </source>
</evidence>
<name>E8ZJT3_MYCHL</name>
<dbReference type="KEGG" id="mha:HF1_13960"/>
<dbReference type="EMBL" id="FR773153">
    <property type="protein sequence ID" value="CBY93404.1"/>
    <property type="molecule type" value="Genomic_DNA"/>
</dbReference>
<proteinExistence type="predicted"/>
<sequence>MDARLLAIPTALAGGAGGTYLGYKYLHQGEQKVSIKSKLGDLLLEFGDNFSDKWQARAKLVSSKTNLPESLNKLRSSTDPKAISADDIKGWCKDQIEKEFSSEGDSLFVNIRDYCTFNNKDKIGGTAISEELTNSDIKADGKWSKANKKLSDAPEVGMSETMKGIKTKVATSGGTDTKALRAWCEDIYLAYFKGEEDSDFKDAKAYCVEAPQ</sequence>
<gene>
    <name evidence="1" type="ORF">HF1_13960</name>
</gene>
<dbReference type="OrthoDB" id="9792018at2"/>
<protein>
    <submittedName>
        <fullName evidence="1">Uncharacterized protein</fullName>
    </submittedName>
</protein>
<accession>E8ZJT3</accession>
<dbReference type="Proteomes" id="UP000008637">
    <property type="component" value="Chromosome"/>
</dbReference>
<evidence type="ECO:0000313" key="2">
    <source>
        <dbReference type="Proteomes" id="UP000008637"/>
    </source>
</evidence>
<dbReference type="HOGENOM" id="CLU_087258_1_0_14"/>